<sequence>MLPKFQPSFLGFSLQSVIHIKIEPNTSIFKRSNTHVNKRIVSINASHLKSFALLSFLSVLPTPDCFFRRMPVSLHCRNCFCTVGSGPAASGRFATVLLYTFGKQRPPVAHDPHFPIPNGRGVQDLNRGMCV</sequence>
<evidence type="ECO:0000313" key="1">
    <source>
        <dbReference type="EMBL" id="AAH58274.1"/>
    </source>
</evidence>
<gene>
    <name evidence="1 2" type="primary">Wdfy3</name>
</gene>
<dbReference type="AlphaFoldDB" id="Q6PE56"/>
<dbReference type="MGI" id="MGI:1096875">
    <property type="gene designation" value="Wdfy3"/>
</dbReference>
<protein>
    <submittedName>
        <fullName evidence="1">Wdfy3 protein</fullName>
    </submittedName>
</protein>
<dbReference type="EMBL" id="BC058274">
    <property type="protein sequence ID" value="AAH58274.1"/>
    <property type="molecule type" value="mRNA"/>
</dbReference>
<organism evidence="1">
    <name type="scientific">Mus musculus</name>
    <name type="common">Mouse</name>
    <dbReference type="NCBI Taxonomy" id="10090"/>
    <lineage>
        <taxon>Eukaryota</taxon>
        <taxon>Metazoa</taxon>
        <taxon>Chordata</taxon>
        <taxon>Craniata</taxon>
        <taxon>Vertebrata</taxon>
        <taxon>Euteleostomi</taxon>
        <taxon>Mammalia</taxon>
        <taxon>Eutheria</taxon>
        <taxon>Euarchontoglires</taxon>
        <taxon>Glires</taxon>
        <taxon>Rodentia</taxon>
        <taxon>Myomorpha</taxon>
        <taxon>Muroidea</taxon>
        <taxon>Muridae</taxon>
        <taxon>Murinae</taxon>
        <taxon>Mus</taxon>
        <taxon>Mus</taxon>
    </lineage>
</organism>
<name>Q6PE56_MOUSE</name>
<proteinExistence type="evidence at transcript level"/>
<reference evidence="1" key="1">
    <citation type="journal article" date="2004" name="Genome Res.">
        <title>The status, quality, and expansion of the NIH full-length cDNA project: the Mammalian Gene Collection (MGC).</title>
        <authorList>
            <consortium name="The MGC Project Team"/>
            <person name="Gerhard D.S."/>
            <person name="Wagner L."/>
            <person name="Feingold E.A."/>
            <person name="Shenmen C.M."/>
            <person name="Grouse L.H."/>
            <person name="Schuler G."/>
            <person name="Klein S.L."/>
            <person name="Old S."/>
            <person name="Rasooly R."/>
            <person name="Good P."/>
            <person name="Guyer M."/>
            <person name="Peck A.M."/>
            <person name="Derge J.G."/>
            <person name="Lipman D."/>
            <person name="Collins F.S."/>
            <person name="Jang W."/>
            <person name="Sherry S."/>
            <person name="Feolo M."/>
            <person name="Misquitta L."/>
            <person name="Lee E."/>
            <person name="Rotmistrovsky K."/>
            <person name="Greenhut S.F."/>
            <person name="Schaefer C.F."/>
            <person name="Buetow K."/>
            <person name="Bonner T.I."/>
            <person name="Haussler D."/>
            <person name="Kent J."/>
            <person name="Kiekhaus M."/>
            <person name="Furey T."/>
            <person name="Brent M."/>
            <person name="Prange C."/>
            <person name="Schreiber K."/>
            <person name="Shapiro N."/>
            <person name="Bhat N.K."/>
            <person name="Hopkins R.F."/>
            <person name="Hsie F."/>
            <person name="Driscoll T."/>
            <person name="Soares M.B."/>
            <person name="Casavant T.L."/>
            <person name="Scheetz T.E."/>
            <person name="Brown-stein M.J."/>
            <person name="Usdin T.B."/>
            <person name="Toshiyuki S."/>
            <person name="Carninci P."/>
            <person name="Piao Y."/>
            <person name="Dudekula D.B."/>
            <person name="Ko M.S."/>
            <person name="Kawakami K."/>
            <person name="Suzuki Y."/>
            <person name="Sugano S."/>
            <person name="Gruber C.E."/>
            <person name="Smith M.R."/>
            <person name="Simmons B."/>
            <person name="Moore T."/>
            <person name="Waterman R."/>
            <person name="Johnson S.L."/>
            <person name="Ruan Y."/>
            <person name="Wei C.L."/>
            <person name="Mathavan S."/>
            <person name="Gunaratne P.H."/>
            <person name="Wu J."/>
            <person name="Garcia A.M."/>
            <person name="Hulyk S.W."/>
            <person name="Fuh E."/>
            <person name="Yuan Y."/>
            <person name="Sneed A."/>
            <person name="Kowis C."/>
            <person name="Hodgson A."/>
            <person name="Muzny D.M."/>
            <person name="McPherson J."/>
            <person name="Gibbs R.A."/>
            <person name="Fahey J."/>
            <person name="Helton E."/>
            <person name="Ketteman M."/>
            <person name="Madan A."/>
            <person name="Rodrigues S."/>
            <person name="Sanchez A."/>
            <person name="Whiting M."/>
            <person name="Madari A."/>
            <person name="Young A.C."/>
            <person name="Wetherby K.D."/>
            <person name="Granite S.J."/>
            <person name="Kwong P.N."/>
            <person name="Brinkley C.P."/>
            <person name="Pearson R.L."/>
            <person name="Bouffard G.G."/>
            <person name="Blakesly R.W."/>
            <person name="Green E.D."/>
            <person name="Dickson M.C."/>
            <person name="Rodriguez A.C."/>
            <person name="Grimwood J."/>
            <person name="Schmutz J."/>
            <person name="Myers R.M."/>
            <person name="Butterfield Y.S."/>
            <person name="Griffith M."/>
            <person name="Griffith O.L."/>
            <person name="Krzywinski M.I."/>
            <person name="Liao N."/>
            <person name="Morin R."/>
            <person name="Morrin R."/>
            <person name="Palmquist D."/>
            <person name="Petrescu A.S."/>
            <person name="Skalska U."/>
            <person name="Smailus D.E."/>
            <person name="Stott J.M."/>
            <person name="Schnerch A."/>
            <person name="Schein J.E."/>
            <person name="Jones S.J."/>
            <person name="Holt R.A."/>
            <person name="Baross A."/>
            <person name="Marra M.A."/>
            <person name="Clifton S."/>
            <person name="Makowski K.A."/>
            <person name="Bosak S."/>
            <person name="Malek J."/>
        </authorList>
    </citation>
    <scope>NUCLEOTIDE SEQUENCE [LARGE SCALE MRNA]</scope>
    <source>
        <strain evidence="1">FVB/N-3</strain>
        <tissue evidence="1">Mammary tumor. MMTV-LTR/INT3 model. 5 month old mouse. Taken by biopsy.</tissue>
    </source>
</reference>
<evidence type="ECO:0000313" key="2">
    <source>
        <dbReference type="MGI" id="MGI:1096875"/>
    </source>
</evidence>
<dbReference type="AGR" id="MGI:1096875"/>
<accession>Q6PE56</accession>